<keyword evidence="2" id="KW-1185">Reference proteome</keyword>
<organism evidence="1 2">
    <name type="scientific">Tupanvirus soda lake</name>
    <dbReference type="NCBI Taxonomy" id="2126985"/>
    <lineage>
        <taxon>Viruses</taxon>
        <taxon>Varidnaviria</taxon>
        <taxon>Bamfordvirae</taxon>
        <taxon>Nucleocytoviricota</taxon>
        <taxon>Megaviricetes</taxon>
        <taxon>Imitervirales</taxon>
        <taxon>Mimiviridae</taxon>
        <taxon>Megamimivirinae</taxon>
        <taxon>Tupanvirus</taxon>
        <taxon>Tupanvirus salinum</taxon>
    </lineage>
</organism>
<evidence type="ECO:0000313" key="2">
    <source>
        <dbReference type="Proteomes" id="UP000240399"/>
    </source>
</evidence>
<dbReference type="EMBL" id="KY523104">
    <property type="protein sequence ID" value="AUL77471.3"/>
    <property type="molecule type" value="Genomic_DNA"/>
</dbReference>
<proteinExistence type="predicted"/>
<name>A0AC59HBM8_9VIRU</name>
<sequence>MALRYNNVGQPVFYTAAGAGDNRVPFEKIVSPGTVTNPNFTKSTRISYNPSSVYGQIANGMLSTFNGNIATRSNYGVGNVSGNYYFNIANNSLGDSYNLARQGLNYDIQRFGGTRSFDPRYRRVDLYPNGVPYPLATYHRGVVPYGIPYNNSYYGRYNYGYPYLPAYPATSPECARAGVCARYNNPNDCRSCVSQLGGISHCANQICGPHV</sequence>
<accession>A0AC59HBM8</accession>
<dbReference type="Proteomes" id="UP000240399">
    <property type="component" value="Segment"/>
</dbReference>
<evidence type="ECO:0000313" key="1">
    <source>
        <dbReference type="EMBL" id="AUL77471.3"/>
    </source>
</evidence>
<protein>
    <submittedName>
        <fullName evidence="1">ORFan</fullName>
    </submittedName>
</protein>
<reference evidence="1 2" key="1">
    <citation type="journal article" date="2018" name="Nat. Commun.">
        <title>Tailed giant Tupanvirus possesses the most complete translational apparatus of the known virosphere.</title>
        <authorList>
            <person name="Abrahao J."/>
            <person name="Silva L."/>
            <person name="Silva L.S."/>
            <person name="Khalil J.Y.B."/>
            <person name="Rodrigues R."/>
            <person name="Arantes T."/>
            <person name="Assis F."/>
            <person name="Boratto P."/>
            <person name="Andrade M."/>
            <person name="Kroon E.G."/>
            <person name="Ribeiro B."/>
            <person name="Bergier I."/>
            <person name="Seligmann H."/>
            <person name="Ghigo E."/>
            <person name="Colson P."/>
            <person name="Levasseur A."/>
            <person name="Kroemer G."/>
            <person name="Raoult D."/>
            <person name="La Scola B."/>
        </authorList>
    </citation>
    <scope>NUCLEOTIDE SEQUENCE [LARGE SCALE GENOMIC DNA]</scope>
    <source>
        <strain evidence="1">Soda lake</strain>
    </source>
</reference>